<sequence length="120" mass="12470">MTGRTRRTDPALIDFATARRMFPRGTSSAALEQALKPVLVKAHAGLYSTGVDRYPAAAVRDLAHRVADGTAAVPPVSAARRALYGGRTALGVLLGIAVLGGFLGVVVYAIVWLAMGAPAR</sequence>
<keyword evidence="1" id="KW-0472">Membrane</keyword>
<evidence type="ECO:0000313" key="3">
    <source>
        <dbReference type="Proteomes" id="UP000638313"/>
    </source>
</evidence>
<name>A0A919B6E9_9ACTN</name>
<evidence type="ECO:0000256" key="1">
    <source>
        <dbReference type="SAM" id="Phobius"/>
    </source>
</evidence>
<dbReference type="EMBL" id="BNBD01000008">
    <property type="protein sequence ID" value="GHF55367.1"/>
    <property type="molecule type" value="Genomic_DNA"/>
</dbReference>
<reference evidence="2" key="1">
    <citation type="journal article" date="2014" name="Int. J. Syst. Evol. Microbiol.">
        <title>Complete genome sequence of Corynebacterium casei LMG S-19264T (=DSM 44701T), isolated from a smear-ripened cheese.</title>
        <authorList>
            <consortium name="US DOE Joint Genome Institute (JGI-PGF)"/>
            <person name="Walter F."/>
            <person name="Albersmeier A."/>
            <person name="Kalinowski J."/>
            <person name="Ruckert C."/>
        </authorList>
    </citation>
    <scope>NUCLEOTIDE SEQUENCE</scope>
    <source>
        <strain evidence="2">JCM 4059</strain>
    </source>
</reference>
<dbReference type="RefSeq" id="WP_190131112.1">
    <property type="nucleotide sequence ID" value="NZ_BNBD01000008.1"/>
</dbReference>
<dbReference type="AlphaFoldDB" id="A0A919B6E9"/>
<dbReference type="Proteomes" id="UP000638313">
    <property type="component" value="Unassembled WGS sequence"/>
</dbReference>
<evidence type="ECO:0000313" key="2">
    <source>
        <dbReference type="EMBL" id="GHF55367.1"/>
    </source>
</evidence>
<keyword evidence="1" id="KW-1133">Transmembrane helix</keyword>
<feature type="transmembrane region" description="Helical" evidence="1">
    <location>
        <begin position="90"/>
        <end position="115"/>
    </location>
</feature>
<organism evidence="2 3">
    <name type="scientific">Streptomyces mashuensis</name>
    <dbReference type="NCBI Taxonomy" id="33904"/>
    <lineage>
        <taxon>Bacteria</taxon>
        <taxon>Bacillati</taxon>
        <taxon>Actinomycetota</taxon>
        <taxon>Actinomycetes</taxon>
        <taxon>Kitasatosporales</taxon>
        <taxon>Streptomycetaceae</taxon>
        <taxon>Streptomyces</taxon>
    </lineage>
</organism>
<proteinExistence type="predicted"/>
<comment type="caution">
    <text evidence="2">The sequence shown here is derived from an EMBL/GenBank/DDBJ whole genome shotgun (WGS) entry which is preliminary data.</text>
</comment>
<accession>A0A919B6E9</accession>
<keyword evidence="3" id="KW-1185">Reference proteome</keyword>
<reference evidence="2" key="2">
    <citation type="submission" date="2020-09" db="EMBL/GenBank/DDBJ databases">
        <authorList>
            <person name="Sun Q."/>
            <person name="Ohkuma M."/>
        </authorList>
    </citation>
    <scope>NUCLEOTIDE SEQUENCE</scope>
    <source>
        <strain evidence="2">JCM 4059</strain>
    </source>
</reference>
<keyword evidence="1" id="KW-0812">Transmembrane</keyword>
<gene>
    <name evidence="2" type="ORF">GCM10010218_41080</name>
</gene>
<protein>
    <submittedName>
        <fullName evidence="2">Uncharacterized protein</fullName>
    </submittedName>
</protein>